<evidence type="ECO:0000256" key="1">
    <source>
        <dbReference type="SAM" id="Coils"/>
    </source>
</evidence>
<feature type="region of interest" description="Disordered" evidence="2">
    <location>
        <begin position="960"/>
        <end position="983"/>
    </location>
</feature>
<evidence type="ECO:0000313" key="4">
    <source>
        <dbReference type="Proteomes" id="UP000243579"/>
    </source>
</evidence>
<sequence>MPDAHELTLDFDGSTDVALHATYDPWKDEIAVLAPMQLLRHKLRRGTKTMWREAHTHDNLADCSVLYASGGHVLLQRGDIVILYDMQTGSSTTAAIPSEMARQFTIGAVGSKDGPVMLVALGKLVFWQHQQQDAWVEVATTSDVDAAIWAAHTQSRLLGSLFVAGHVSTRPSDDGVILRFTTIFSEECSRIVASKNCEHHVADVPRDCNLSSPAFHAPSQRLTVVLNCSIVVFYSASTHAFCVYRDAAKVLAHAWHPRLPHAALLAAGGVVHWIDARSGQPFHKLAIQVPATQHLRIALFDAAMAKLLVFTPDRLSLWSIPSPTVVPLAASSATASTERHQSVEGDMLGQPVTTEALMDRTTQFLHTPHTDVAATLDAVADLGTLSVVLRKESVLVKLVAVAAHALHPQVPLSIRPLVFFIFHQVTRAPRPLVARLTNLLRDAPQNDHWFPAYAGAFQRLREARSPREPYAPKLQRFFAKLSVPALSLAALRDYNVAKLFQLAEVAWLRQSEDDVAFLKLWALVMALHFLGLEPHMPVDARSVALSLWWELPSTPQWSELAALELAAKFDDVSRLLVKLAVTFATPRSEEFVRQLCHLRPTLHHAASQSYLATILNVYRTLPILTDLRRVVGADLTTLPLSSPFLSAFLDTATTAEPSVREATAIKTVVKRLWAVRWHLSAAGLPNLFAALGAGRTITPVARLMRPPTPLWGLRNSAANGSSAVVTVLARTVAYVVWAATLRDAMSISLATKHPEGAWFAARLGPASAVFGTPAGDVRKEQLQCLHESLRWSTTPLETAHALAFLRVVAPVPSRLSKREQRLVVDINLRIGSNYVETKQAWIQRHGDVSGALGVQCDPLFWAVCRLLQLDSSPEGVVVIDDIAPPVYSDTISRLEVLELFHAQDTAVSRQVVALAERVVDHQTRTVRPDVMSQATVTDAVDQATVASQVRRLPSRALLTLPTPAAPPVKPSNSSAEPRAMSAKQSSQNVLKLLQLQKARVRDVAPSAARPLERANTMAPAAAAVSPQVKPLVFPGADPASVQLKLLRKAVSMQNVPLRHKSYLPPPTRTVVLGTRPATDASLITDAASQTTAAETVAPTPAMPVVQHDSCTNTPPVVATIEATQTDDSPVPVATHAAPAFPVFVQIKKRGAPYMHVMDIDIAEAARGPRLGENTATSAASDGSQTTNPTPLAMKPLATIHDESEVTKEKSPTPQELVPGEEEVIVPPPPVEDPLPATAPLGLSRFSSMKQQLEDMRRRLLDIEKFADAIDSDFVASHEMMNRIEARRRAMTPKEFSKQLQALEATHETLAASLQATKAKVTGTPAPPRTSALAREAADNVSDAKKLLAKLEATLATPSAT</sequence>
<organism evidence="3 4">
    <name type="scientific">Achlya hypogyna</name>
    <name type="common">Oomycete</name>
    <name type="synonym">Protoachlya hypogyna</name>
    <dbReference type="NCBI Taxonomy" id="1202772"/>
    <lineage>
        <taxon>Eukaryota</taxon>
        <taxon>Sar</taxon>
        <taxon>Stramenopiles</taxon>
        <taxon>Oomycota</taxon>
        <taxon>Saprolegniomycetes</taxon>
        <taxon>Saprolegniales</taxon>
        <taxon>Achlyaceae</taxon>
        <taxon>Achlya</taxon>
    </lineage>
</organism>
<accession>A0A1V9ZFM9</accession>
<protein>
    <submittedName>
        <fullName evidence="3">Uncharacterized protein</fullName>
    </submittedName>
</protein>
<evidence type="ECO:0000313" key="3">
    <source>
        <dbReference type="EMBL" id="OQR96798.1"/>
    </source>
</evidence>
<dbReference type="EMBL" id="JNBR01000130">
    <property type="protein sequence ID" value="OQR96798.1"/>
    <property type="molecule type" value="Genomic_DNA"/>
</dbReference>
<name>A0A1V9ZFM9_ACHHY</name>
<evidence type="ECO:0000256" key="2">
    <source>
        <dbReference type="SAM" id="MobiDB-lite"/>
    </source>
</evidence>
<reference evidence="3 4" key="1">
    <citation type="journal article" date="2014" name="Genome Biol. Evol.">
        <title>The secreted proteins of Achlya hypogyna and Thraustotheca clavata identify the ancestral oomycete secretome and reveal gene acquisitions by horizontal gene transfer.</title>
        <authorList>
            <person name="Misner I."/>
            <person name="Blouin N."/>
            <person name="Leonard G."/>
            <person name="Richards T.A."/>
            <person name="Lane C.E."/>
        </authorList>
    </citation>
    <scope>NUCLEOTIDE SEQUENCE [LARGE SCALE GENOMIC DNA]</scope>
    <source>
        <strain evidence="3 4">ATCC 48635</strain>
    </source>
</reference>
<feature type="coiled-coil region" evidence="1">
    <location>
        <begin position="1299"/>
        <end position="1353"/>
    </location>
</feature>
<proteinExistence type="predicted"/>
<comment type="caution">
    <text evidence="3">The sequence shown here is derived from an EMBL/GenBank/DDBJ whole genome shotgun (WGS) entry which is preliminary data.</text>
</comment>
<keyword evidence="4" id="KW-1185">Reference proteome</keyword>
<dbReference type="Proteomes" id="UP000243579">
    <property type="component" value="Unassembled WGS sequence"/>
</dbReference>
<gene>
    <name evidence="3" type="ORF">ACHHYP_13601</name>
</gene>
<keyword evidence="1" id="KW-0175">Coiled coil</keyword>
<dbReference type="OrthoDB" id="77250at2759"/>